<sequence>MKTEQQNNFLFRFASRFLKYLLLFGAGLAIACVMSMSLGLSKIAMMLLPLIGEWFGRLAIILLCLFAAAMIIESVVKK</sequence>
<feature type="transmembrane region" description="Helical" evidence="1">
    <location>
        <begin position="54"/>
        <end position="76"/>
    </location>
</feature>
<evidence type="ECO:0000313" key="2">
    <source>
        <dbReference type="EMBL" id="MBW4563557.1"/>
    </source>
</evidence>
<feature type="transmembrane region" description="Helical" evidence="1">
    <location>
        <begin position="21"/>
        <end position="48"/>
    </location>
</feature>
<organism evidence="2 3">
    <name type="scientific">Mojavia pulchra JT2-VF2</name>
    <dbReference type="NCBI Taxonomy" id="287848"/>
    <lineage>
        <taxon>Bacteria</taxon>
        <taxon>Bacillati</taxon>
        <taxon>Cyanobacteriota</taxon>
        <taxon>Cyanophyceae</taxon>
        <taxon>Nostocales</taxon>
        <taxon>Nostocaceae</taxon>
    </lineage>
</organism>
<dbReference type="AlphaFoldDB" id="A0A951Q1I3"/>
<name>A0A951Q1I3_9NOST</name>
<protein>
    <submittedName>
        <fullName evidence="2">Uncharacterized protein</fullName>
    </submittedName>
</protein>
<reference evidence="2" key="1">
    <citation type="submission" date="2021-05" db="EMBL/GenBank/DDBJ databases">
        <authorList>
            <person name="Pietrasiak N."/>
            <person name="Ward R."/>
            <person name="Stajich J.E."/>
            <person name="Kurbessoian T."/>
        </authorList>
    </citation>
    <scope>NUCLEOTIDE SEQUENCE</scope>
    <source>
        <strain evidence="2">JT2-VF2</strain>
    </source>
</reference>
<dbReference type="Proteomes" id="UP000715781">
    <property type="component" value="Unassembled WGS sequence"/>
</dbReference>
<keyword evidence="1" id="KW-1133">Transmembrane helix</keyword>
<comment type="caution">
    <text evidence="2">The sequence shown here is derived from an EMBL/GenBank/DDBJ whole genome shotgun (WGS) entry which is preliminary data.</text>
</comment>
<evidence type="ECO:0000256" key="1">
    <source>
        <dbReference type="SAM" id="Phobius"/>
    </source>
</evidence>
<gene>
    <name evidence="2" type="ORF">KME32_20915</name>
</gene>
<keyword evidence="1" id="KW-0812">Transmembrane</keyword>
<reference evidence="2" key="2">
    <citation type="journal article" date="2022" name="Microbiol. Resour. Announc.">
        <title>Metagenome Sequencing to Explore Phylogenomics of Terrestrial Cyanobacteria.</title>
        <authorList>
            <person name="Ward R.D."/>
            <person name="Stajich J.E."/>
            <person name="Johansen J.R."/>
            <person name="Huntemann M."/>
            <person name="Clum A."/>
            <person name="Foster B."/>
            <person name="Foster B."/>
            <person name="Roux S."/>
            <person name="Palaniappan K."/>
            <person name="Varghese N."/>
            <person name="Mukherjee S."/>
            <person name="Reddy T.B.K."/>
            <person name="Daum C."/>
            <person name="Copeland A."/>
            <person name="Chen I.A."/>
            <person name="Ivanova N.N."/>
            <person name="Kyrpides N.C."/>
            <person name="Shapiro N."/>
            <person name="Eloe-Fadrosh E.A."/>
            <person name="Pietrasiak N."/>
        </authorList>
    </citation>
    <scope>NUCLEOTIDE SEQUENCE</scope>
    <source>
        <strain evidence="2">JT2-VF2</strain>
    </source>
</reference>
<keyword evidence="1" id="KW-0472">Membrane</keyword>
<accession>A0A951Q1I3</accession>
<dbReference type="EMBL" id="JAHHHN010000014">
    <property type="protein sequence ID" value="MBW4563557.1"/>
    <property type="molecule type" value="Genomic_DNA"/>
</dbReference>
<dbReference type="PROSITE" id="PS51257">
    <property type="entry name" value="PROKAR_LIPOPROTEIN"/>
    <property type="match status" value="1"/>
</dbReference>
<proteinExistence type="predicted"/>
<evidence type="ECO:0000313" key="3">
    <source>
        <dbReference type="Proteomes" id="UP000715781"/>
    </source>
</evidence>